<evidence type="ECO:0000313" key="2">
    <source>
        <dbReference type="EMBL" id="CAB4555330.1"/>
    </source>
</evidence>
<name>A0A6J6CUT5_9ZZZZ</name>
<reference evidence="2" key="1">
    <citation type="submission" date="2020-05" db="EMBL/GenBank/DDBJ databases">
        <authorList>
            <person name="Chiriac C."/>
            <person name="Salcher M."/>
            <person name="Ghai R."/>
            <person name="Kavagutti S V."/>
        </authorList>
    </citation>
    <scope>NUCLEOTIDE SEQUENCE</scope>
</reference>
<organism evidence="2">
    <name type="scientific">freshwater metagenome</name>
    <dbReference type="NCBI Taxonomy" id="449393"/>
    <lineage>
        <taxon>unclassified sequences</taxon>
        <taxon>metagenomes</taxon>
        <taxon>ecological metagenomes</taxon>
    </lineage>
</organism>
<dbReference type="AlphaFoldDB" id="A0A6J6CUT5"/>
<accession>A0A6J6CUT5</accession>
<sequence>MKSVKDIVNGFRLIGEESTDDEAVAEVIMVSTVATRLAVTNRAVISMLREKASPDLDWYRAEVRTELAQLATEKTQDADWLKHEIKIAAGRPGRARDSQDFRSIDVKPLKRRRNVLLAVVDALGRLSKNDSYVTHEAIQCRDRTHAEVKEAIQVIAERGVHPDPYLSDDEREKRIGDLGRDLMSEVSQLAKATKQAAKDAEKAEKKSAKARQKK</sequence>
<feature type="region of interest" description="Disordered" evidence="1">
    <location>
        <begin position="186"/>
        <end position="214"/>
    </location>
</feature>
<feature type="compositionally biased region" description="Basic and acidic residues" evidence="1">
    <location>
        <begin position="196"/>
        <end position="207"/>
    </location>
</feature>
<gene>
    <name evidence="2" type="ORF">UFOPK1591_00334</name>
</gene>
<protein>
    <submittedName>
        <fullName evidence="2">Unannotated protein</fullName>
    </submittedName>
</protein>
<proteinExistence type="predicted"/>
<evidence type="ECO:0000256" key="1">
    <source>
        <dbReference type="SAM" id="MobiDB-lite"/>
    </source>
</evidence>
<dbReference type="EMBL" id="CAEZTD010000016">
    <property type="protein sequence ID" value="CAB4555330.1"/>
    <property type="molecule type" value="Genomic_DNA"/>
</dbReference>